<keyword evidence="3" id="KW-0131">Cell cycle</keyword>
<gene>
    <name evidence="6" type="ORF">APZ42_023256</name>
</gene>
<dbReference type="Pfam" id="PF00134">
    <property type="entry name" value="Cyclin_N"/>
    <property type="match status" value="1"/>
</dbReference>
<dbReference type="STRING" id="35525.A0A164V3I3"/>
<dbReference type="InterPro" id="IPR036915">
    <property type="entry name" value="Cyclin-like_sf"/>
</dbReference>
<evidence type="ECO:0000259" key="5">
    <source>
        <dbReference type="SMART" id="SM00385"/>
    </source>
</evidence>
<reference evidence="6 7" key="1">
    <citation type="submission" date="2016-03" db="EMBL/GenBank/DDBJ databases">
        <title>EvidentialGene: Evidence-directed Construction of Genes on Genomes.</title>
        <authorList>
            <person name="Gilbert D.G."/>
            <person name="Choi J.-H."/>
            <person name="Mockaitis K."/>
            <person name="Colbourne J."/>
            <person name="Pfrender M."/>
        </authorList>
    </citation>
    <scope>NUCLEOTIDE SEQUENCE [LARGE SCALE GENOMIC DNA]</scope>
    <source>
        <strain evidence="6 7">Xinb3</strain>
        <tissue evidence="6">Complete organism</tissue>
    </source>
</reference>
<evidence type="ECO:0000313" key="6">
    <source>
        <dbReference type="EMBL" id="KZS11931.1"/>
    </source>
</evidence>
<dbReference type="InterPro" id="IPR039361">
    <property type="entry name" value="Cyclin"/>
</dbReference>
<proteinExistence type="inferred from homology"/>
<evidence type="ECO:0000256" key="2">
    <source>
        <dbReference type="ARBA" id="ARBA00023127"/>
    </source>
</evidence>
<dbReference type="GO" id="GO:0051301">
    <property type="term" value="P:cell division"/>
    <property type="evidence" value="ECO:0007669"/>
    <property type="project" value="UniProtKB-KW"/>
</dbReference>
<dbReference type="AlphaFoldDB" id="A0A164V3I3"/>
<dbReference type="Proteomes" id="UP000076858">
    <property type="component" value="Unassembled WGS sequence"/>
</dbReference>
<dbReference type="EMBL" id="LRGB01001459">
    <property type="protein sequence ID" value="KZS11931.1"/>
    <property type="molecule type" value="Genomic_DNA"/>
</dbReference>
<dbReference type="InterPro" id="IPR013763">
    <property type="entry name" value="Cyclin-like_dom"/>
</dbReference>
<dbReference type="InterPro" id="IPR006671">
    <property type="entry name" value="Cyclin_N"/>
</dbReference>
<keyword evidence="2 4" id="KW-0195">Cyclin</keyword>
<dbReference type="OrthoDB" id="306099at2759"/>
<comment type="caution">
    <text evidence="6">The sequence shown here is derived from an EMBL/GenBank/DDBJ whole genome shotgun (WGS) entry which is preliminary data.</text>
</comment>
<evidence type="ECO:0000256" key="1">
    <source>
        <dbReference type="ARBA" id="ARBA00022618"/>
    </source>
</evidence>
<evidence type="ECO:0000256" key="3">
    <source>
        <dbReference type="ARBA" id="ARBA00023306"/>
    </source>
</evidence>
<dbReference type="Gene3D" id="1.10.472.10">
    <property type="entry name" value="Cyclin-like"/>
    <property type="match status" value="2"/>
</dbReference>
<sequence>MEDLFCCEARVDFECRAYADPVLLKDGRVLHNLLSSEERHVLSSSYFDCVQSELKPHMRKIVTEWMLEVCEEQQCQPDVYWLAVNYMDRFLSVSPITKSRLQLLGAVCLFLASKLKETSPLTADKLVLYTDRSINFDELWVKRRYSFTIFFGYKGCLTDVSRVISLNGTCCSSSLTKANKLVLPKRWLRRFSKKPLTLVDAFVHFYPPTLIEKLNGPCEGG</sequence>
<dbReference type="InterPro" id="IPR048258">
    <property type="entry name" value="Cyclins_cyclin-box"/>
</dbReference>
<dbReference type="GO" id="GO:0000278">
    <property type="term" value="P:mitotic cell cycle"/>
    <property type="evidence" value="ECO:0007669"/>
    <property type="project" value="UniProtKB-ARBA"/>
</dbReference>
<keyword evidence="1" id="KW-0132">Cell division</keyword>
<dbReference type="SMART" id="SM00385">
    <property type="entry name" value="CYCLIN"/>
    <property type="match status" value="1"/>
</dbReference>
<keyword evidence="7" id="KW-1185">Reference proteome</keyword>
<feature type="domain" description="Cyclin-like" evidence="5">
    <location>
        <begin position="64"/>
        <end position="146"/>
    </location>
</feature>
<dbReference type="SUPFAM" id="SSF47954">
    <property type="entry name" value="Cyclin-like"/>
    <property type="match status" value="1"/>
</dbReference>
<evidence type="ECO:0000256" key="4">
    <source>
        <dbReference type="RuleBase" id="RU000383"/>
    </source>
</evidence>
<name>A0A164V3I3_9CRUS</name>
<comment type="similarity">
    <text evidence="4">Belongs to the cyclin family.</text>
</comment>
<organism evidence="6 7">
    <name type="scientific">Daphnia magna</name>
    <dbReference type="NCBI Taxonomy" id="35525"/>
    <lineage>
        <taxon>Eukaryota</taxon>
        <taxon>Metazoa</taxon>
        <taxon>Ecdysozoa</taxon>
        <taxon>Arthropoda</taxon>
        <taxon>Crustacea</taxon>
        <taxon>Branchiopoda</taxon>
        <taxon>Diplostraca</taxon>
        <taxon>Cladocera</taxon>
        <taxon>Anomopoda</taxon>
        <taxon>Daphniidae</taxon>
        <taxon>Daphnia</taxon>
    </lineage>
</organism>
<dbReference type="PANTHER" id="PTHR10177">
    <property type="entry name" value="CYCLINS"/>
    <property type="match status" value="1"/>
</dbReference>
<dbReference type="PROSITE" id="PS00292">
    <property type="entry name" value="CYCLINS"/>
    <property type="match status" value="1"/>
</dbReference>
<protein>
    <submittedName>
        <fullName evidence="6">Putative G1/S-specific cyclin-D3</fullName>
    </submittedName>
</protein>
<evidence type="ECO:0000313" key="7">
    <source>
        <dbReference type="Proteomes" id="UP000076858"/>
    </source>
</evidence>
<accession>A0A164V3I3</accession>
<dbReference type="FunFam" id="1.10.472.10:FF:000003">
    <property type="entry name" value="G1/S-specific cyclin-D2"/>
    <property type="match status" value="1"/>
</dbReference>